<dbReference type="GO" id="GO:0005886">
    <property type="term" value="C:plasma membrane"/>
    <property type="evidence" value="ECO:0007669"/>
    <property type="project" value="UniProtKB-SubCell"/>
</dbReference>
<keyword evidence="3 6" id="KW-0812">Transmembrane</keyword>
<dbReference type="KEGG" id="ole:K0B96_13260"/>
<dbReference type="AlphaFoldDB" id="A0A8F9XJ41"/>
<sequence length="259" mass="28246">MNTREFLLSAWTCNVPILACGMAALAAYLIWCRASRRLAWFGAALAVAWLTLLSPLNALADGYLFSAHMAQHILLLLIVPACVLLSLPRAWSLAMRPRLLRHPLTGWLAGVGAMWFWHVPALCDAAVASRPVHALQTVSLLVLGCLFWRPILAPREAERLAPPAAVLYLFSACVTCSILGIIITFSPVTVCSVYAAPAADRFGVMATLRDGWGFTPERDQQVGGLLMWVPMCLIYLAAIFAQVARWFASTPRTVTGDTP</sequence>
<evidence type="ECO:0000256" key="6">
    <source>
        <dbReference type="SAM" id="Phobius"/>
    </source>
</evidence>
<feature type="transmembrane region" description="Helical" evidence="6">
    <location>
        <begin position="164"/>
        <end position="185"/>
    </location>
</feature>
<feature type="transmembrane region" description="Helical" evidence="6">
    <location>
        <begin position="6"/>
        <end position="31"/>
    </location>
</feature>
<name>A0A8F9XJ41_9BACT</name>
<keyword evidence="8" id="KW-1185">Reference proteome</keyword>
<evidence type="ECO:0000256" key="5">
    <source>
        <dbReference type="ARBA" id="ARBA00023136"/>
    </source>
</evidence>
<dbReference type="Pfam" id="PF09678">
    <property type="entry name" value="Caa3_CtaG"/>
    <property type="match status" value="1"/>
</dbReference>
<dbReference type="Proteomes" id="UP000825051">
    <property type="component" value="Chromosome"/>
</dbReference>
<dbReference type="InterPro" id="IPR019108">
    <property type="entry name" value="Caa3_assmbl_CtaG-rel"/>
</dbReference>
<feature type="transmembrane region" description="Helical" evidence="6">
    <location>
        <begin position="69"/>
        <end position="87"/>
    </location>
</feature>
<accession>A0A8F9XJ41</accession>
<evidence type="ECO:0000256" key="2">
    <source>
        <dbReference type="ARBA" id="ARBA00022475"/>
    </source>
</evidence>
<evidence type="ECO:0000256" key="1">
    <source>
        <dbReference type="ARBA" id="ARBA00004651"/>
    </source>
</evidence>
<evidence type="ECO:0000256" key="3">
    <source>
        <dbReference type="ARBA" id="ARBA00022692"/>
    </source>
</evidence>
<organism evidence="7 8">
    <name type="scientific">Horticoccus luteus</name>
    <dbReference type="NCBI Taxonomy" id="2862869"/>
    <lineage>
        <taxon>Bacteria</taxon>
        <taxon>Pseudomonadati</taxon>
        <taxon>Verrucomicrobiota</taxon>
        <taxon>Opitutia</taxon>
        <taxon>Opitutales</taxon>
        <taxon>Opitutaceae</taxon>
        <taxon>Horticoccus</taxon>
    </lineage>
</organism>
<evidence type="ECO:0000313" key="8">
    <source>
        <dbReference type="Proteomes" id="UP000825051"/>
    </source>
</evidence>
<dbReference type="EMBL" id="CP080507">
    <property type="protein sequence ID" value="QYM78263.1"/>
    <property type="molecule type" value="Genomic_DNA"/>
</dbReference>
<keyword evidence="4 6" id="KW-1133">Transmembrane helix</keyword>
<keyword evidence="2" id="KW-1003">Cell membrane</keyword>
<feature type="transmembrane region" description="Helical" evidence="6">
    <location>
        <begin position="131"/>
        <end position="152"/>
    </location>
</feature>
<protein>
    <submittedName>
        <fullName evidence="7">Cytochrome c oxidase assembly protein</fullName>
    </submittedName>
</protein>
<feature type="transmembrane region" description="Helical" evidence="6">
    <location>
        <begin position="38"/>
        <end position="57"/>
    </location>
</feature>
<reference evidence="7" key="1">
    <citation type="submission" date="2021-08" db="EMBL/GenBank/DDBJ databases">
        <title>Genome of a novel bacterium of the phylum Verrucomicrobia, Oleiharenicola sp. KSB-15.</title>
        <authorList>
            <person name="Chung J.-H."/>
            <person name="Ahn J.-H."/>
            <person name="Yoon Y."/>
            <person name="Kim D.-Y."/>
            <person name="An S.-H."/>
            <person name="Park I."/>
            <person name="Yeon J."/>
        </authorList>
    </citation>
    <scope>NUCLEOTIDE SEQUENCE</scope>
    <source>
        <strain evidence="7">KSB-15</strain>
    </source>
</reference>
<feature type="transmembrane region" description="Helical" evidence="6">
    <location>
        <begin position="225"/>
        <end position="244"/>
    </location>
</feature>
<evidence type="ECO:0000313" key="7">
    <source>
        <dbReference type="EMBL" id="QYM78263.1"/>
    </source>
</evidence>
<evidence type="ECO:0000256" key="4">
    <source>
        <dbReference type="ARBA" id="ARBA00022989"/>
    </source>
</evidence>
<comment type="subcellular location">
    <subcellularLocation>
        <location evidence="1">Cell membrane</location>
        <topology evidence="1">Multi-pass membrane protein</topology>
    </subcellularLocation>
</comment>
<keyword evidence="5 6" id="KW-0472">Membrane</keyword>
<feature type="transmembrane region" description="Helical" evidence="6">
    <location>
        <begin position="99"/>
        <end position="119"/>
    </location>
</feature>
<proteinExistence type="predicted"/>
<gene>
    <name evidence="7" type="ORF">K0B96_13260</name>
</gene>
<dbReference type="RefSeq" id="WP_220161367.1">
    <property type="nucleotide sequence ID" value="NZ_CP080507.1"/>
</dbReference>